<dbReference type="EMBL" id="JBAMYC010000006">
    <property type="protein sequence ID" value="MEI1248870.1"/>
    <property type="molecule type" value="Genomic_DNA"/>
</dbReference>
<accession>A0ABU8CJD4</accession>
<protein>
    <submittedName>
        <fullName evidence="1">Uncharacterized protein</fullName>
    </submittedName>
</protein>
<organism evidence="1 2">
    <name type="scientific">Rhizobium aouanii</name>
    <dbReference type="NCBI Taxonomy" id="3118145"/>
    <lineage>
        <taxon>Bacteria</taxon>
        <taxon>Pseudomonadati</taxon>
        <taxon>Pseudomonadota</taxon>
        <taxon>Alphaproteobacteria</taxon>
        <taxon>Hyphomicrobiales</taxon>
        <taxon>Rhizobiaceae</taxon>
        <taxon>Rhizobium/Agrobacterium group</taxon>
        <taxon>Rhizobium</taxon>
    </lineage>
</organism>
<comment type="caution">
    <text evidence="1">The sequence shown here is derived from an EMBL/GenBank/DDBJ whole genome shotgun (WGS) entry which is preliminary data.</text>
</comment>
<reference evidence="1 2" key="1">
    <citation type="submission" date="2024-01" db="EMBL/GenBank/DDBJ databases">
        <title>Draft genome sequences of three bacterial strains isolated from Acacia saligna represent a potential new species within the genus Rhizobium.</title>
        <authorList>
            <person name="Tambong J.T."/>
            <person name="Mnasri B."/>
        </authorList>
    </citation>
    <scope>NUCLEOTIDE SEQUENCE [LARGE SCALE GENOMIC DNA]</scope>
    <source>
        <strain evidence="1 2">1AS12I</strain>
    </source>
</reference>
<dbReference type="Proteomes" id="UP001531129">
    <property type="component" value="Unassembled WGS sequence"/>
</dbReference>
<sequence length="104" mass="12287">MAVDELRAQLHQAPEDATLQKLRAYLVDPDSLANPHDHWAHSGIICKIAVTARGKPKSAPWFMKFQRETNLNECFNRPSPAYGRRREWTFFDIRLAWDAYYRRR</sequence>
<name>A0ABU8CJD4_9HYPH</name>
<evidence type="ECO:0000313" key="1">
    <source>
        <dbReference type="EMBL" id="MEI1248870.1"/>
    </source>
</evidence>
<proteinExistence type="predicted"/>
<keyword evidence="2" id="KW-1185">Reference proteome</keyword>
<gene>
    <name evidence="1" type="ORF">V8Q02_12735</name>
</gene>
<dbReference type="RefSeq" id="WP_335912950.1">
    <property type="nucleotide sequence ID" value="NZ_JBAMYB010000006.1"/>
</dbReference>
<evidence type="ECO:0000313" key="2">
    <source>
        <dbReference type="Proteomes" id="UP001531129"/>
    </source>
</evidence>